<protein>
    <submittedName>
        <fullName evidence="8">Subtilase family protein</fullName>
    </submittedName>
</protein>
<feature type="active site" description="Charge relay system" evidence="5 6">
    <location>
        <position position="181"/>
    </location>
</feature>
<feature type="active site" description="Charge relay system" evidence="5 6">
    <location>
        <position position="504"/>
    </location>
</feature>
<evidence type="ECO:0000259" key="7">
    <source>
        <dbReference type="Pfam" id="PF00082"/>
    </source>
</evidence>
<dbReference type="Gene3D" id="3.40.50.200">
    <property type="entry name" value="Peptidase S8/S53 domain"/>
    <property type="match status" value="1"/>
</dbReference>
<evidence type="ECO:0000256" key="5">
    <source>
        <dbReference type="PIRSR" id="PIRSR615500-1"/>
    </source>
</evidence>
<dbReference type="PIRSF" id="PIRSF037894">
    <property type="entry name" value="Subtilisin_rel_CspABC"/>
    <property type="match status" value="1"/>
</dbReference>
<evidence type="ECO:0000256" key="6">
    <source>
        <dbReference type="PROSITE-ProRule" id="PRU01240"/>
    </source>
</evidence>
<evidence type="ECO:0000256" key="4">
    <source>
        <dbReference type="ARBA" id="ARBA00022825"/>
    </source>
</evidence>
<name>A0A4R1N361_9FIRM</name>
<dbReference type="OrthoDB" id="9762689at2"/>
<dbReference type="GO" id="GO:0004252">
    <property type="term" value="F:serine-type endopeptidase activity"/>
    <property type="evidence" value="ECO:0007669"/>
    <property type="project" value="UniProtKB-UniRule"/>
</dbReference>
<dbReference type="SUPFAM" id="SSF52743">
    <property type="entry name" value="Subtilisin-like"/>
    <property type="match status" value="1"/>
</dbReference>
<dbReference type="CDD" id="cd07478">
    <property type="entry name" value="Peptidases_S8_CspA-like"/>
    <property type="match status" value="1"/>
</dbReference>
<accession>A0A4R1N361</accession>
<feature type="domain" description="Peptidase S8/S53" evidence="7">
    <location>
        <begin position="104"/>
        <end position="298"/>
    </location>
</feature>
<reference evidence="8 9" key="1">
    <citation type="submission" date="2019-03" db="EMBL/GenBank/DDBJ databases">
        <title>Genomic Encyclopedia of Type Strains, Phase IV (KMG-IV): sequencing the most valuable type-strain genomes for metagenomic binning, comparative biology and taxonomic classification.</title>
        <authorList>
            <person name="Goeker M."/>
        </authorList>
    </citation>
    <scope>NUCLEOTIDE SEQUENCE [LARGE SCALE GENOMIC DNA]</scope>
    <source>
        <strain evidence="8 9">DSM 24176</strain>
    </source>
</reference>
<gene>
    <name evidence="8" type="ORF">EDC19_0886</name>
</gene>
<dbReference type="PRINTS" id="PR00723">
    <property type="entry name" value="SUBTILISIN"/>
</dbReference>
<dbReference type="Gene3D" id="2.60.120.1290">
    <property type="match status" value="1"/>
</dbReference>
<dbReference type="PROSITE" id="PS51892">
    <property type="entry name" value="SUBTILASE"/>
    <property type="match status" value="1"/>
</dbReference>
<dbReference type="Pfam" id="PF00082">
    <property type="entry name" value="Peptidase_S8"/>
    <property type="match status" value="2"/>
</dbReference>
<keyword evidence="3 6" id="KW-0378">Hydrolase</keyword>
<dbReference type="RefSeq" id="WP_132281079.1">
    <property type="nucleotide sequence ID" value="NZ_SMGQ01000011.1"/>
</dbReference>
<keyword evidence="4 6" id="KW-0720">Serine protease</keyword>
<dbReference type="InterPro" id="IPR036852">
    <property type="entry name" value="Peptidase_S8/S53_dom_sf"/>
</dbReference>
<sequence>MDTNNNQIDELTCRDAIMSEDFVDYIVQYEANIMAAVENYNAFCFQIIDEKFAILHTPIEEAVIEREETIVNVLPRLFGPYGIRSIDASGILPFHEQPYLPLRGEGILIGFVDSGIDYRQPAFVNDDNTSKILSIWDQTIQEGDPPLNFQYGTEYTQLEINEALNSENPLDVVPSIDETGHGTFMAGIAAGREIPTEQFVGAAPDAEVIMVKLKPGKQYLRELYLINEGAIVYQDTDVIRGVQYIIQQASIHNRPVVICLGIGSNQGAHDGTSITEEILDDIGNVFGYTIVVPAGNEANLGHHNMSRYDLGDPYEEIEVRVAPNEQGVGLQIWAQSPDVYSVAIISPTGEFISRLPPRLGSRDQIDLLLERTTITIEYLLIEQRTGDQLILVALVEPTEGIWTIRIYGDIVVVGTYHIWLEREGWIYPSTQFLTSTPSMTVTIPSTGVVPITVGAYNHVDNSLYIGSGRGPTRDNRIKPELVAPGVNVLGPLPNNEFGRMTGTSVASAHVAGAAALLLEWGILLGNNPNMNTRTIKKTLVRGATRREQFDYPNNRWGYGTLNLLNSFEIIRGTRFD</sequence>
<dbReference type="PANTHER" id="PTHR43806:SF11">
    <property type="entry name" value="CEREVISIN-RELATED"/>
    <property type="match status" value="1"/>
</dbReference>
<dbReference type="Proteomes" id="UP000294545">
    <property type="component" value="Unassembled WGS sequence"/>
</dbReference>
<keyword evidence="9" id="KW-1185">Reference proteome</keyword>
<evidence type="ECO:0000256" key="2">
    <source>
        <dbReference type="ARBA" id="ARBA00022670"/>
    </source>
</evidence>
<keyword evidence="2 6" id="KW-0645">Protease</keyword>
<feature type="active site" description="Charge relay system" evidence="5 6">
    <location>
        <position position="113"/>
    </location>
</feature>
<dbReference type="PANTHER" id="PTHR43806">
    <property type="entry name" value="PEPTIDASE S8"/>
    <property type="match status" value="1"/>
</dbReference>
<evidence type="ECO:0000313" key="9">
    <source>
        <dbReference type="Proteomes" id="UP000294545"/>
    </source>
</evidence>
<dbReference type="InterPro" id="IPR000209">
    <property type="entry name" value="Peptidase_S8/S53_dom"/>
</dbReference>
<evidence type="ECO:0000256" key="3">
    <source>
        <dbReference type="ARBA" id="ARBA00022801"/>
    </source>
</evidence>
<dbReference type="EMBL" id="SMGQ01000011">
    <property type="protein sequence ID" value="TCK98464.1"/>
    <property type="molecule type" value="Genomic_DNA"/>
</dbReference>
<comment type="similarity">
    <text evidence="1 6">Belongs to the peptidase S8 family.</text>
</comment>
<organism evidence="8 9">
    <name type="scientific">Natranaerovirga hydrolytica</name>
    <dbReference type="NCBI Taxonomy" id="680378"/>
    <lineage>
        <taxon>Bacteria</taxon>
        <taxon>Bacillati</taxon>
        <taxon>Bacillota</taxon>
        <taxon>Clostridia</taxon>
        <taxon>Lachnospirales</taxon>
        <taxon>Natranaerovirgaceae</taxon>
        <taxon>Natranaerovirga</taxon>
    </lineage>
</organism>
<evidence type="ECO:0000256" key="1">
    <source>
        <dbReference type="ARBA" id="ARBA00011073"/>
    </source>
</evidence>
<comment type="caution">
    <text evidence="8">The sequence shown here is derived from an EMBL/GenBank/DDBJ whole genome shotgun (WGS) entry which is preliminary data.</text>
</comment>
<dbReference type="InterPro" id="IPR017310">
    <property type="entry name" value="Pept_S8A_subtilisin_clostridia"/>
</dbReference>
<dbReference type="GO" id="GO:0006508">
    <property type="term" value="P:proteolysis"/>
    <property type="evidence" value="ECO:0007669"/>
    <property type="project" value="UniProtKB-KW"/>
</dbReference>
<dbReference type="InterPro" id="IPR015500">
    <property type="entry name" value="Peptidase_S8_subtilisin-rel"/>
</dbReference>
<dbReference type="InterPro" id="IPR050131">
    <property type="entry name" value="Peptidase_S8_subtilisin-like"/>
</dbReference>
<evidence type="ECO:0000313" key="8">
    <source>
        <dbReference type="EMBL" id="TCK98464.1"/>
    </source>
</evidence>
<dbReference type="InterPro" id="IPR034045">
    <property type="entry name" value="Pep_S8_CspA-like"/>
</dbReference>
<dbReference type="AlphaFoldDB" id="A0A4R1N361"/>
<feature type="domain" description="Peptidase S8/S53" evidence="7">
    <location>
        <begin position="440"/>
        <end position="559"/>
    </location>
</feature>
<proteinExistence type="inferred from homology"/>